<comment type="caution">
    <text evidence="8">The sequence shown here is derived from an EMBL/GenBank/DDBJ whole genome shotgun (WGS) entry which is preliminary data.</text>
</comment>
<dbReference type="InterPro" id="IPR032808">
    <property type="entry name" value="DoxX"/>
</dbReference>
<keyword evidence="5 7" id="KW-1133">Transmembrane helix</keyword>
<organism evidence="8 9">
    <name type="scientific">Duganella flavida</name>
    <dbReference type="NCBI Taxonomy" id="2692175"/>
    <lineage>
        <taxon>Bacteria</taxon>
        <taxon>Pseudomonadati</taxon>
        <taxon>Pseudomonadota</taxon>
        <taxon>Betaproteobacteria</taxon>
        <taxon>Burkholderiales</taxon>
        <taxon>Oxalobacteraceae</taxon>
        <taxon>Telluria group</taxon>
        <taxon>Duganella</taxon>
    </lineage>
</organism>
<evidence type="ECO:0000256" key="7">
    <source>
        <dbReference type="SAM" id="Phobius"/>
    </source>
</evidence>
<dbReference type="AlphaFoldDB" id="A0A6L8KGQ7"/>
<name>A0A6L8KGQ7_9BURK</name>
<dbReference type="InterPro" id="IPR051907">
    <property type="entry name" value="DoxX-like_oxidoreductase"/>
</dbReference>
<evidence type="ECO:0000256" key="3">
    <source>
        <dbReference type="ARBA" id="ARBA00022475"/>
    </source>
</evidence>
<feature type="transmembrane region" description="Helical" evidence="7">
    <location>
        <begin position="108"/>
        <end position="128"/>
    </location>
</feature>
<gene>
    <name evidence="8" type="ORF">GTP46_27055</name>
</gene>
<dbReference type="EMBL" id="WWCN01000024">
    <property type="protein sequence ID" value="MYM26295.1"/>
    <property type="molecule type" value="Genomic_DNA"/>
</dbReference>
<keyword evidence="4 7" id="KW-0812">Transmembrane</keyword>
<accession>A0A6L8KGQ7</accession>
<comment type="similarity">
    <text evidence="2">Belongs to the DoxX family.</text>
</comment>
<comment type="subcellular location">
    <subcellularLocation>
        <location evidence="1">Cell membrane</location>
        <topology evidence="1">Multi-pass membrane protein</topology>
    </subcellularLocation>
</comment>
<dbReference type="RefSeq" id="WP_161009729.1">
    <property type="nucleotide sequence ID" value="NZ_WWCN01000024.1"/>
</dbReference>
<evidence type="ECO:0000256" key="6">
    <source>
        <dbReference type="ARBA" id="ARBA00023136"/>
    </source>
</evidence>
<dbReference type="Pfam" id="PF07681">
    <property type="entry name" value="DoxX"/>
    <property type="match status" value="1"/>
</dbReference>
<proteinExistence type="inferred from homology"/>
<feature type="transmembrane region" description="Helical" evidence="7">
    <location>
        <begin position="12"/>
        <end position="33"/>
    </location>
</feature>
<keyword evidence="6 7" id="KW-0472">Membrane</keyword>
<keyword evidence="3" id="KW-1003">Cell membrane</keyword>
<feature type="transmembrane region" description="Helical" evidence="7">
    <location>
        <begin position="53"/>
        <end position="73"/>
    </location>
</feature>
<evidence type="ECO:0000256" key="4">
    <source>
        <dbReference type="ARBA" id="ARBA00022692"/>
    </source>
</evidence>
<protein>
    <submittedName>
        <fullName evidence="8">DoxX family membrane protein</fullName>
    </submittedName>
</protein>
<evidence type="ECO:0000256" key="1">
    <source>
        <dbReference type="ARBA" id="ARBA00004651"/>
    </source>
</evidence>
<evidence type="ECO:0000313" key="9">
    <source>
        <dbReference type="Proteomes" id="UP000479335"/>
    </source>
</evidence>
<dbReference type="Proteomes" id="UP000479335">
    <property type="component" value="Unassembled WGS sequence"/>
</dbReference>
<dbReference type="PANTHER" id="PTHR33452">
    <property type="entry name" value="OXIDOREDUCTASE CATD-RELATED"/>
    <property type="match status" value="1"/>
</dbReference>
<dbReference type="GO" id="GO:0005886">
    <property type="term" value="C:plasma membrane"/>
    <property type="evidence" value="ECO:0007669"/>
    <property type="project" value="UniProtKB-SubCell"/>
</dbReference>
<evidence type="ECO:0000313" key="8">
    <source>
        <dbReference type="EMBL" id="MYM26295.1"/>
    </source>
</evidence>
<evidence type="ECO:0000256" key="5">
    <source>
        <dbReference type="ARBA" id="ARBA00022989"/>
    </source>
</evidence>
<evidence type="ECO:0000256" key="2">
    <source>
        <dbReference type="ARBA" id="ARBA00006679"/>
    </source>
</evidence>
<sequence>MDDNLKKMLERYTPQALAVLRIVTALLFMQHGLQKLLLFPTPSEHGTPAAWTLVWYGGWIEAAGGALIAAGLFTRAIAFVASGEMAVGYFMVHAPVSIYPVLNHGDLAVLFCFVFLFFVFSGPGAWSLDGLLSKRSTAPRNAR</sequence>
<feature type="transmembrane region" description="Helical" evidence="7">
    <location>
        <begin position="85"/>
        <end position="102"/>
    </location>
</feature>
<reference evidence="8 9" key="1">
    <citation type="submission" date="2019-12" db="EMBL/GenBank/DDBJ databases">
        <title>Novel species isolated from a subtropical stream in China.</title>
        <authorList>
            <person name="Lu H."/>
        </authorList>
    </citation>
    <scope>NUCLEOTIDE SEQUENCE [LARGE SCALE GENOMIC DNA]</scope>
    <source>
        <strain evidence="8 9">FT135W</strain>
    </source>
</reference>
<dbReference type="PANTHER" id="PTHR33452:SF4">
    <property type="entry name" value="BLL4328 PROTEIN"/>
    <property type="match status" value="1"/>
</dbReference>
<keyword evidence="9" id="KW-1185">Reference proteome</keyword>